<dbReference type="CDD" id="cd00502">
    <property type="entry name" value="DHQase_I"/>
    <property type="match status" value="1"/>
</dbReference>
<evidence type="ECO:0000256" key="2">
    <source>
        <dbReference type="ARBA" id="ARBA00023141"/>
    </source>
</evidence>
<feature type="binding site" evidence="5">
    <location>
        <position position="202"/>
    </location>
    <ligand>
        <name>3-dehydroquinate</name>
        <dbReference type="ChEBI" id="CHEBI:32364"/>
    </ligand>
</feature>
<dbReference type="EC" id="4.2.1.10" evidence="5"/>
<comment type="caution">
    <text evidence="5">Lacks conserved residue(s) required for the propagation of feature annotation.</text>
</comment>
<feature type="binding site" evidence="5">
    <location>
        <position position="225"/>
    </location>
    <ligand>
        <name>3-dehydroquinate</name>
        <dbReference type="ChEBI" id="CHEBI:32364"/>
    </ligand>
</feature>
<comment type="similarity">
    <text evidence="5">Belongs to the type-I 3-dehydroquinase family.</text>
</comment>
<keyword evidence="3 5" id="KW-0456">Lyase</keyword>
<dbReference type="GO" id="GO:0009073">
    <property type="term" value="P:aromatic amino acid family biosynthetic process"/>
    <property type="evidence" value="ECO:0007669"/>
    <property type="project" value="UniProtKB-KW"/>
</dbReference>
<keyword evidence="2 5" id="KW-0057">Aromatic amino acid biosynthesis</keyword>
<dbReference type="AlphaFoldDB" id="A0A9X0PFQ1"/>
<dbReference type="PANTHER" id="PTHR43699:SF1">
    <property type="entry name" value="3-DEHYDROQUINATE DEHYDRATASE"/>
    <property type="match status" value="1"/>
</dbReference>
<dbReference type="InterPro" id="IPR001381">
    <property type="entry name" value="DHquinase_I"/>
</dbReference>
<reference evidence="6 7" key="1">
    <citation type="journal article" date="2020" name="Access Microbiol">
        <title>Isolation and genome sequencing of Staphylococcus schleiferi subspecies coagulans from Antarctic seals.</title>
        <authorList>
            <person name="Foster G."/>
            <person name="Robb A."/>
            <person name="Paterson G.K."/>
        </authorList>
    </citation>
    <scope>NUCLEOTIDE SEQUENCE [LARGE SCALE GENOMIC DNA]</scope>
    <source>
        <strain evidence="6 7">M615/02/4</strain>
    </source>
</reference>
<organism evidence="6 7">
    <name type="scientific">Staphylococcus coagulans</name>
    <dbReference type="NCBI Taxonomy" id="74706"/>
    <lineage>
        <taxon>Bacteria</taxon>
        <taxon>Bacillati</taxon>
        <taxon>Bacillota</taxon>
        <taxon>Bacilli</taxon>
        <taxon>Bacillales</taxon>
        <taxon>Staphylococcaceae</taxon>
        <taxon>Staphylococcus</taxon>
    </lineage>
</organism>
<proteinExistence type="inferred from homology"/>
<dbReference type="HAMAP" id="MF_00214">
    <property type="entry name" value="AroD"/>
    <property type="match status" value="1"/>
</dbReference>
<feature type="binding site" evidence="5">
    <location>
        <begin position="35"/>
        <end position="37"/>
    </location>
    <ligand>
        <name>3-dehydroquinate</name>
        <dbReference type="ChEBI" id="CHEBI:32364"/>
    </ligand>
</feature>
<keyword evidence="5" id="KW-0028">Amino-acid biosynthesis</keyword>
<dbReference type="GO" id="GO:0009423">
    <property type="term" value="P:chorismate biosynthetic process"/>
    <property type="evidence" value="ECO:0007669"/>
    <property type="project" value="UniProtKB-UniRule"/>
</dbReference>
<evidence type="ECO:0000313" key="7">
    <source>
        <dbReference type="Proteomes" id="UP000524893"/>
    </source>
</evidence>
<name>A0A9X0PFQ1_9STAP</name>
<feature type="binding site" evidence="5">
    <location>
        <position position="72"/>
    </location>
    <ligand>
        <name>3-dehydroquinate</name>
        <dbReference type="ChEBI" id="CHEBI:32364"/>
    </ligand>
</feature>
<feature type="active site" description="Schiff-base intermediate with substrate" evidence="5">
    <location>
        <position position="160"/>
    </location>
</feature>
<dbReference type="NCBIfam" id="TIGR01093">
    <property type="entry name" value="aroD"/>
    <property type="match status" value="1"/>
</dbReference>
<dbReference type="GO" id="GO:0003855">
    <property type="term" value="F:3-dehydroquinate dehydratase activity"/>
    <property type="evidence" value="ECO:0007669"/>
    <property type="project" value="UniProtKB-UniRule"/>
</dbReference>
<dbReference type="Gene3D" id="3.20.20.70">
    <property type="entry name" value="Aldolase class I"/>
    <property type="match status" value="1"/>
</dbReference>
<gene>
    <name evidence="5 6" type="primary">aroD</name>
    <name evidence="6" type="ORF">HR081_08560</name>
</gene>
<dbReference type="EMBL" id="JABTCN010000026">
    <property type="protein sequence ID" value="MBA8776926.1"/>
    <property type="molecule type" value="Genomic_DNA"/>
</dbReference>
<evidence type="ECO:0000313" key="6">
    <source>
        <dbReference type="EMBL" id="MBA8776926.1"/>
    </source>
</evidence>
<accession>A0A9X0PFQ1</accession>
<evidence type="ECO:0000256" key="3">
    <source>
        <dbReference type="ARBA" id="ARBA00023239"/>
    </source>
</evidence>
<comment type="caution">
    <text evidence="6">The sequence shown here is derived from an EMBL/GenBank/DDBJ whole genome shotgun (WGS) entry which is preliminary data.</text>
</comment>
<evidence type="ECO:0000256" key="5">
    <source>
        <dbReference type="HAMAP-Rule" id="MF_00214"/>
    </source>
</evidence>
<dbReference type="Proteomes" id="UP000524893">
    <property type="component" value="Unassembled WGS sequence"/>
</dbReference>
<comment type="function">
    <text evidence="5">Involved in the third step of the chorismate pathway, which leads to the biosynthesis of aromatic amino acids. Catalyzes the cis-dehydration of 3-dehydroquinate (DHQ) and introduces the first double bond of the aromatic ring to yield 3-dehydroshikimate.</text>
</comment>
<sequence length="243" mass="27464">MKTQIVASFMPRQKQLSDEQRALIQQNAAFFDILELRIDALAECRTIVVEQLIDQILENYPTKPFEILVTYRTQSQGGEGHYEKEDYFKLLRGLTQLKEIDLIDVEWAHDQQERGEIVSQIHQAGMVSIASYHNFEETPPIEVLKKTYYHMSQLGANHLKIAVMPRTTQDVLVLLQALSESSDALQQWITGISMSQLGLISRTAQNTFGGALSYGALEEGVAPGQLHVKQLAEVLPLYSLFES</sequence>
<evidence type="ECO:0000256" key="1">
    <source>
        <dbReference type="ARBA" id="ARBA00001864"/>
    </source>
</evidence>
<dbReference type="GO" id="GO:0046279">
    <property type="term" value="P:3,4-dihydroxybenzoate biosynthetic process"/>
    <property type="evidence" value="ECO:0007669"/>
    <property type="project" value="TreeGrafter"/>
</dbReference>
<dbReference type="GO" id="GO:0008652">
    <property type="term" value="P:amino acid biosynthetic process"/>
    <property type="evidence" value="ECO:0007669"/>
    <property type="project" value="UniProtKB-KW"/>
</dbReference>
<dbReference type="Pfam" id="PF01487">
    <property type="entry name" value="DHquinase_I"/>
    <property type="match status" value="1"/>
</dbReference>
<comment type="subunit">
    <text evidence="5">Homodimer.</text>
</comment>
<comment type="catalytic activity">
    <reaction evidence="1 5">
        <text>3-dehydroquinate = 3-dehydroshikimate + H2O</text>
        <dbReference type="Rhea" id="RHEA:21096"/>
        <dbReference type="ChEBI" id="CHEBI:15377"/>
        <dbReference type="ChEBI" id="CHEBI:16630"/>
        <dbReference type="ChEBI" id="CHEBI:32364"/>
        <dbReference type="EC" id="4.2.1.10"/>
    </reaction>
</comment>
<dbReference type="FunFam" id="3.20.20.70:FF:000047">
    <property type="entry name" value="3-dehydroquinate dehydratase"/>
    <property type="match status" value="1"/>
</dbReference>
<evidence type="ECO:0000256" key="4">
    <source>
        <dbReference type="ARBA" id="ARBA00023270"/>
    </source>
</evidence>
<protein>
    <recommendedName>
        <fullName evidence="5">3-dehydroquinate dehydratase</fullName>
        <shortName evidence="5">3-dehydroquinase</shortName>
        <ecNumber evidence="5">4.2.1.10</ecNumber>
    </recommendedName>
    <alternativeName>
        <fullName evidence="5">Type I DHQase</fullName>
    </alternativeName>
    <alternativeName>
        <fullName evidence="5">Type I dehydroquinase</fullName>
        <shortName evidence="5">DHQ1</shortName>
    </alternativeName>
</protein>
<comment type="pathway">
    <text evidence="5">Metabolic intermediate biosynthesis; chorismate biosynthesis; chorismate from D-erythrose 4-phosphate and phosphoenolpyruvate: step 3/7.</text>
</comment>
<dbReference type="SUPFAM" id="SSF51569">
    <property type="entry name" value="Aldolase"/>
    <property type="match status" value="1"/>
</dbReference>
<dbReference type="RefSeq" id="WP_165545026.1">
    <property type="nucleotide sequence ID" value="NZ_JABTCN010000026.1"/>
</dbReference>
<dbReference type="InterPro" id="IPR013785">
    <property type="entry name" value="Aldolase_TIM"/>
</dbReference>
<feature type="active site" description="Proton donor/acceptor" evidence="5">
    <location>
        <position position="133"/>
    </location>
</feature>
<dbReference type="PANTHER" id="PTHR43699">
    <property type="entry name" value="3-DEHYDROQUINATE DEHYDRATASE"/>
    <property type="match status" value="1"/>
</dbReference>
<feature type="binding site" evidence="5">
    <location>
        <position position="8"/>
    </location>
    <ligand>
        <name>3-dehydroquinate</name>
        <dbReference type="ChEBI" id="CHEBI:32364"/>
    </ligand>
</feature>
<dbReference type="InterPro" id="IPR050146">
    <property type="entry name" value="Type-I_3-dehydroquinase"/>
</dbReference>
<keyword evidence="4 5" id="KW-0704">Schiff base</keyword>